<evidence type="ECO:0000256" key="1">
    <source>
        <dbReference type="ARBA" id="ARBA00023015"/>
    </source>
</evidence>
<dbReference type="PROSITE" id="PS00041">
    <property type="entry name" value="HTH_ARAC_FAMILY_1"/>
    <property type="match status" value="1"/>
</dbReference>
<keyword evidence="1" id="KW-0805">Transcription regulation</keyword>
<dbReference type="InterPro" id="IPR014710">
    <property type="entry name" value="RmlC-like_jellyroll"/>
</dbReference>
<dbReference type="PRINTS" id="PR00032">
    <property type="entry name" value="HTHARAC"/>
</dbReference>
<dbReference type="SUPFAM" id="SSF46689">
    <property type="entry name" value="Homeodomain-like"/>
    <property type="match status" value="2"/>
</dbReference>
<organism evidence="5 6">
    <name type="scientific">Gracilibacillus caseinilyticus</name>
    <dbReference type="NCBI Taxonomy" id="2932256"/>
    <lineage>
        <taxon>Bacteria</taxon>
        <taxon>Bacillati</taxon>
        <taxon>Bacillota</taxon>
        <taxon>Bacilli</taxon>
        <taxon>Bacillales</taxon>
        <taxon>Bacillaceae</taxon>
        <taxon>Gracilibacillus</taxon>
    </lineage>
</organism>
<dbReference type="EMBL" id="CP095072">
    <property type="protein sequence ID" value="UOQ46971.1"/>
    <property type="molecule type" value="Genomic_DNA"/>
</dbReference>
<dbReference type="PANTHER" id="PTHR43280:SF28">
    <property type="entry name" value="HTH-TYPE TRANSCRIPTIONAL ACTIVATOR RHAS"/>
    <property type="match status" value="1"/>
</dbReference>
<keyword evidence="3" id="KW-0804">Transcription</keyword>
<keyword evidence="2" id="KW-0238">DNA-binding</keyword>
<proteinExistence type="predicted"/>
<dbReference type="InterPro" id="IPR020449">
    <property type="entry name" value="Tscrpt_reg_AraC-type_HTH"/>
</dbReference>
<dbReference type="RefSeq" id="WP_244715634.1">
    <property type="nucleotide sequence ID" value="NZ_CP095072.1"/>
</dbReference>
<evidence type="ECO:0000313" key="5">
    <source>
        <dbReference type="EMBL" id="UOQ46971.1"/>
    </source>
</evidence>
<dbReference type="PROSITE" id="PS01124">
    <property type="entry name" value="HTH_ARAC_FAMILY_2"/>
    <property type="match status" value="1"/>
</dbReference>
<dbReference type="SUPFAM" id="SSF51215">
    <property type="entry name" value="Regulatory protein AraC"/>
    <property type="match status" value="1"/>
</dbReference>
<dbReference type="Pfam" id="PF02311">
    <property type="entry name" value="AraC_binding"/>
    <property type="match status" value="1"/>
</dbReference>
<name>A0ABY4ERC4_9BACI</name>
<reference evidence="5 6" key="1">
    <citation type="submission" date="2022-04" db="EMBL/GenBank/DDBJ databases">
        <title>Gracilibacillus sp. isolated from saltern.</title>
        <authorList>
            <person name="Won M."/>
            <person name="Lee C.-M."/>
            <person name="Woen H.-Y."/>
            <person name="Kwon S.-W."/>
        </authorList>
    </citation>
    <scope>NUCLEOTIDE SEQUENCE [LARGE SCALE GENOMIC DNA]</scope>
    <source>
        <strain evidence="5 6">SSWR10-1</strain>
    </source>
</reference>
<feature type="domain" description="HTH araC/xylS-type" evidence="4">
    <location>
        <begin position="187"/>
        <end position="285"/>
    </location>
</feature>
<dbReference type="InterPro" id="IPR037923">
    <property type="entry name" value="HTH-like"/>
</dbReference>
<accession>A0ABY4ERC4</accession>
<dbReference type="Pfam" id="PF12833">
    <property type="entry name" value="HTH_18"/>
    <property type="match status" value="1"/>
</dbReference>
<dbReference type="SMART" id="SM00342">
    <property type="entry name" value="HTH_ARAC"/>
    <property type="match status" value="1"/>
</dbReference>
<dbReference type="InterPro" id="IPR009057">
    <property type="entry name" value="Homeodomain-like_sf"/>
</dbReference>
<protein>
    <submittedName>
        <fullName evidence="5">AraC family transcriptional regulator</fullName>
    </submittedName>
</protein>
<evidence type="ECO:0000256" key="3">
    <source>
        <dbReference type="ARBA" id="ARBA00023163"/>
    </source>
</evidence>
<dbReference type="InterPro" id="IPR018060">
    <property type="entry name" value="HTH_AraC"/>
</dbReference>
<keyword evidence="6" id="KW-1185">Reference proteome</keyword>
<dbReference type="InterPro" id="IPR003313">
    <property type="entry name" value="AraC-bd"/>
</dbReference>
<dbReference type="Proteomes" id="UP000831782">
    <property type="component" value="Chromosome"/>
</dbReference>
<dbReference type="Gene3D" id="1.10.10.60">
    <property type="entry name" value="Homeodomain-like"/>
    <property type="match status" value="2"/>
</dbReference>
<dbReference type="InterPro" id="IPR018062">
    <property type="entry name" value="HTH_AraC-typ_CS"/>
</dbReference>
<evidence type="ECO:0000259" key="4">
    <source>
        <dbReference type="PROSITE" id="PS01124"/>
    </source>
</evidence>
<gene>
    <name evidence="5" type="ORF">MUN88_12820</name>
</gene>
<evidence type="ECO:0000313" key="6">
    <source>
        <dbReference type="Proteomes" id="UP000831782"/>
    </source>
</evidence>
<sequence length="289" mass="33606">MKSTFELSRINELFPYSFTYKNSKKPQNELPDHIHHFHEIIFVHDGNGLFFIHNTLYKMNKGDVFIIPKDTLHHAKPDKNDLITSSVIFFSSALVHTNAIDESFSYLYLIETVKKEKNFKIQLTENEQLILEDHLSNIDKELSSRKIGSIHASLLFTQHILLELTRIKANQSRDKPGETNMPYDWMQHILVYIEENINRNISLSSLAKESLVSPAHFSRVFKQLTGMGPTAYINKKRILQSKELLLHTNHTIAFIADKIGFESTPHFYRTFKKYAGMTPSEFRKKHVSN</sequence>
<dbReference type="PANTHER" id="PTHR43280">
    <property type="entry name" value="ARAC-FAMILY TRANSCRIPTIONAL REGULATOR"/>
    <property type="match status" value="1"/>
</dbReference>
<dbReference type="Gene3D" id="2.60.120.10">
    <property type="entry name" value="Jelly Rolls"/>
    <property type="match status" value="1"/>
</dbReference>
<evidence type="ECO:0000256" key="2">
    <source>
        <dbReference type="ARBA" id="ARBA00023125"/>
    </source>
</evidence>